<evidence type="ECO:0000313" key="1">
    <source>
        <dbReference type="EMBL" id="OVZ84062.1"/>
    </source>
</evidence>
<dbReference type="RefSeq" id="WP_050129329.1">
    <property type="nucleotide sequence ID" value="NZ_NHOI01000031.1"/>
</dbReference>
<sequence>MRVPEESVYDNDIRRCLFYARYLEKKKMGIHFNTSTPSEICKSVNEKIHSLIKSSYERVSFINNMKLECDNILVKLECFSWLQKNERAAYWVWFSFSELKTLTVHLPSASSSINIPGETFPYEIKIPGNIRPLAVTTSHSSRVNAIIHYFDQWDLNRFVDRRWLMQGITAAQIKLQILNSLRMKWSVIFTQKDPFGCMKNRNDENISWAWRYIKNYKHPLFNLMDLSPVSKEENELALYCAWDTTHNDDVGRKYFLSEFKKAWGQKKFRDNSKDTRVVNTRINKIVKEKLDILAQKNNKSIADTISMLIEQEYDYRHRE</sequence>
<gene>
    <name evidence="1" type="ORF">CBW57_18590</name>
</gene>
<reference evidence="1 2" key="1">
    <citation type="submission" date="2017-05" db="EMBL/GenBank/DDBJ databases">
        <title>Whole genome sequencing of Yersinia kristensenii.</title>
        <authorList>
            <person name="Campioni F."/>
        </authorList>
    </citation>
    <scope>NUCLEOTIDE SEQUENCE [LARGE SCALE GENOMIC DNA]</scope>
    <source>
        <strain evidence="1 2">CFSAN060536</strain>
    </source>
</reference>
<dbReference type="AlphaFoldDB" id="A0A208ZUD1"/>
<evidence type="ECO:0000313" key="2">
    <source>
        <dbReference type="Proteomes" id="UP000196440"/>
    </source>
</evidence>
<dbReference type="EMBL" id="NHOI01000031">
    <property type="protein sequence ID" value="OVZ84062.1"/>
    <property type="molecule type" value="Genomic_DNA"/>
</dbReference>
<protein>
    <submittedName>
        <fullName evidence="1">Uncharacterized protein</fullName>
    </submittedName>
</protein>
<proteinExistence type="predicted"/>
<name>A0A208ZUD1_YERIN</name>
<dbReference type="Proteomes" id="UP000196440">
    <property type="component" value="Unassembled WGS sequence"/>
</dbReference>
<comment type="caution">
    <text evidence="1">The sequence shown here is derived from an EMBL/GenBank/DDBJ whole genome shotgun (WGS) entry which is preliminary data.</text>
</comment>
<organism evidence="1 2">
    <name type="scientific">Yersinia intermedia</name>
    <dbReference type="NCBI Taxonomy" id="631"/>
    <lineage>
        <taxon>Bacteria</taxon>
        <taxon>Pseudomonadati</taxon>
        <taxon>Pseudomonadota</taxon>
        <taxon>Gammaproteobacteria</taxon>
        <taxon>Enterobacterales</taxon>
        <taxon>Yersiniaceae</taxon>
        <taxon>Yersinia</taxon>
    </lineage>
</organism>
<accession>A0A208ZUD1</accession>